<reference evidence="1" key="1">
    <citation type="journal article" date="2023" name="Mol. Phylogenet. Evol.">
        <title>Genome-scale phylogeny and comparative genomics of the fungal order Sordariales.</title>
        <authorList>
            <person name="Hensen N."/>
            <person name="Bonometti L."/>
            <person name="Westerberg I."/>
            <person name="Brannstrom I.O."/>
            <person name="Guillou S."/>
            <person name="Cros-Aarteil S."/>
            <person name="Calhoun S."/>
            <person name="Haridas S."/>
            <person name="Kuo A."/>
            <person name="Mondo S."/>
            <person name="Pangilinan J."/>
            <person name="Riley R."/>
            <person name="LaButti K."/>
            <person name="Andreopoulos B."/>
            <person name="Lipzen A."/>
            <person name="Chen C."/>
            <person name="Yan M."/>
            <person name="Daum C."/>
            <person name="Ng V."/>
            <person name="Clum A."/>
            <person name="Steindorff A."/>
            <person name="Ohm R.A."/>
            <person name="Martin F."/>
            <person name="Silar P."/>
            <person name="Natvig D.O."/>
            <person name="Lalanne C."/>
            <person name="Gautier V."/>
            <person name="Ament-Velasquez S.L."/>
            <person name="Kruys A."/>
            <person name="Hutchinson M.I."/>
            <person name="Powell A.J."/>
            <person name="Barry K."/>
            <person name="Miller A.N."/>
            <person name="Grigoriev I.V."/>
            <person name="Debuchy R."/>
            <person name="Gladieux P."/>
            <person name="Hiltunen Thoren M."/>
            <person name="Johannesson H."/>
        </authorList>
    </citation>
    <scope>NUCLEOTIDE SEQUENCE</scope>
    <source>
        <strain evidence="1">CBS 731.68</strain>
    </source>
</reference>
<comment type="caution">
    <text evidence="1">The sequence shown here is derived from an EMBL/GenBank/DDBJ whole genome shotgun (WGS) entry which is preliminary data.</text>
</comment>
<gene>
    <name evidence="1" type="ORF">N657DRAFT_82563</name>
</gene>
<evidence type="ECO:0000313" key="1">
    <source>
        <dbReference type="EMBL" id="KAK4129540.1"/>
    </source>
</evidence>
<accession>A0AAN6UAP3</accession>
<evidence type="ECO:0000313" key="2">
    <source>
        <dbReference type="Proteomes" id="UP001302602"/>
    </source>
</evidence>
<protein>
    <submittedName>
        <fullName evidence="1">Uncharacterized protein</fullName>
    </submittedName>
</protein>
<proteinExistence type="predicted"/>
<keyword evidence="2" id="KW-1185">Reference proteome</keyword>
<reference evidence="1" key="2">
    <citation type="submission" date="2023-05" db="EMBL/GenBank/DDBJ databases">
        <authorList>
            <consortium name="Lawrence Berkeley National Laboratory"/>
            <person name="Steindorff A."/>
            <person name="Hensen N."/>
            <person name="Bonometti L."/>
            <person name="Westerberg I."/>
            <person name="Brannstrom I.O."/>
            <person name="Guillou S."/>
            <person name="Cros-Aarteil S."/>
            <person name="Calhoun S."/>
            <person name="Haridas S."/>
            <person name="Kuo A."/>
            <person name="Mondo S."/>
            <person name="Pangilinan J."/>
            <person name="Riley R."/>
            <person name="Labutti K."/>
            <person name="Andreopoulos B."/>
            <person name="Lipzen A."/>
            <person name="Chen C."/>
            <person name="Yanf M."/>
            <person name="Daum C."/>
            <person name="Ng V."/>
            <person name="Clum A."/>
            <person name="Ohm R."/>
            <person name="Martin F."/>
            <person name="Silar P."/>
            <person name="Natvig D."/>
            <person name="Lalanne C."/>
            <person name="Gautier V."/>
            <person name="Ament-Velasquez S.L."/>
            <person name="Kruys A."/>
            <person name="Hutchinson M.I."/>
            <person name="Powell A.J."/>
            <person name="Barry K."/>
            <person name="Miller A.N."/>
            <person name="Grigoriev I.V."/>
            <person name="Debuchy R."/>
            <person name="Gladieux P."/>
            <person name="Thoren M.H."/>
            <person name="Johannesson H."/>
        </authorList>
    </citation>
    <scope>NUCLEOTIDE SEQUENCE</scope>
    <source>
        <strain evidence="1">CBS 731.68</strain>
    </source>
</reference>
<dbReference type="Proteomes" id="UP001302602">
    <property type="component" value="Unassembled WGS sequence"/>
</dbReference>
<organism evidence="1 2">
    <name type="scientific">Parathielavia appendiculata</name>
    <dbReference type="NCBI Taxonomy" id="2587402"/>
    <lineage>
        <taxon>Eukaryota</taxon>
        <taxon>Fungi</taxon>
        <taxon>Dikarya</taxon>
        <taxon>Ascomycota</taxon>
        <taxon>Pezizomycotina</taxon>
        <taxon>Sordariomycetes</taxon>
        <taxon>Sordariomycetidae</taxon>
        <taxon>Sordariales</taxon>
        <taxon>Chaetomiaceae</taxon>
        <taxon>Parathielavia</taxon>
    </lineage>
</organism>
<dbReference type="EMBL" id="MU853223">
    <property type="protein sequence ID" value="KAK4129540.1"/>
    <property type="molecule type" value="Genomic_DNA"/>
</dbReference>
<sequence length="295" mass="33053">MVKGCQGQASRLHRMNAIDSTQGSPTCTCSLASKAVCLGALQEAFQWCSGQSSIDYVSATRRGRTSPLLRWLDLTMALSDAPRLQISLCIQLANRYRYETSKDKPASSDREVETSQGRTIAHRLMQDIEPDAKSFSQLDRLAFSVGDLLASIVFLRSSPHSRVQIQYQEDIPRAPSPRRRYPNCRSVPAWGLIPRTSGLPSWMTWSTIHMGRHLIFHRFHHVLASLTILFYDRQSLMTLTLGPSPLLDNPFCLPQPDVPPAPPLVHDQSITPQAQLTLPHGLNLRSVLKQLHQPD</sequence>
<dbReference type="AlphaFoldDB" id="A0AAN6UAP3"/>
<name>A0AAN6UAP3_9PEZI</name>
<dbReference type="GeneID" id="87834330"/>
<dbReference type="RefSeq" id="XP_062653311.1">
    <property type="nucleotide sequence ID" value="XM_062797551.1"/>
</dbReference>